<gene>
    <name evidence="1" type="ORF">FSB_LOCUS10721</name>
</gene>
<accession>A0A2N9F7K3</accession>
<organism evidence="1">
    <name type="scientific">Fagus sylvatica</name>
    <name type="common">Beechnut</name>
    <dbReference type="NCBI Taxonomy" id="28930"/>
    <lineage>
        <taxon>Eukaryota</taxon>
        <taxon>Viridiplantae</taxon>
        <taxon>Streptophyta</taxon>
        <taxon>Embryophyta</taxon>
        <taxon>Tracheophyta</taxon>
        <taxon>Spermatophyta</taxon>
        <taxon>Magnoliopsida</taxon>
        <taxon>eudicotyledons</taxon>
        <taxon>Gunneridae</taxon>
        <taxon>Pentapetalae</taxon>
        <taxon>rosids</taxon>
        <taxon>fabids</taxon>
        <taxon>Fagales</taxon>
        <taxon>Fagaceae</taxon>
        <taxon>Fagus</taxon>
    </lineage>
</organism>
<protein>
    <submittedName>
        <fullName evidence="1">Uncharacterized protein</fullName>
    </submittedName>
</protein>
<dbReference type="EMBL" id="OIVN01000602">
    <property type="protein sequence ID" value="SPC82839.1"/>
    <property type="molecule type" value="Genomic_DNA"/>
</dbReference>
<dbReference type="AlphaFoldDB" id="A0A2N9F7K3"/>
<reference evidence="1" key="1">
    <citation type="submission" date="2018-02" db="EMBL/GenBank/DDBJ databases">
        <authorList>
            <person name="Cohen D.B."/>
            <person name="Kent A.D."/>
        </authorList>
    </citation>
    <scope>NUCLEOTIDE SEQUENCE</scope>
</reference>
<evidence type="ECO:0000313" key="1">
    <source>
        <dbReference type="EMBL" id="SPC82839.1"/>
    </source>
</evidence>
<name>A0A2N9F7K3_FAGSY</name>
<proteinExistence type="predicted"/>
<sequence length="75" mass="9069">MKLGLVFKMIIYLFFLGRYYTIATRPHFSGVRGLWDQHQELEGKHVNVHEPVPQWWSEDYSLPHRRRPVHNKLDP</sequence>